<dbReference type="SMART" id="SM00823">
    <property type="entry name" value="PKS_PP"/>
    <property type="match status" value="2"/>
</dbReference>
<keyword evidence="1" id="KW-0596">Phosphopantetheine</keyword>
<evidence type="ECO:0000256" key="5">
    <source>
        <dbReference type="SAM" id="MobiDB-lite"/>
    </source>
</evidence>
<dbReference type="Gene3D" id="3.40.50.1820">
    <property type="entry name" value="alpha/beta hydrolase"/>
    <property type="match status" value="1"/>
</dbReference>
<feature type="domain" description="Carrier" evidence="6">
    <location>
        <begin position="1597"/>
        <end position="1684"/>
    </location>
</feature>
<dbReference type="InterPro" id="IPR042104">
    <property type="entry name" value="PKS_dehydratase_sf"/>
</dbReference>
<feature type="region of interest" description="C-terminal hotdog fold" evidence="4">
    <location>
        <begin position="1452"/>
        <end position="1627"/>
    </location>
</feature>
<dbReference type="InterPro" id="IPR018201">
    <property type="entry name" value="Ketoacyl_synth_AS"/>
</dbReference>
<protein>
    <submittedName>
        <fullName evidence="9">Melanin synthase</fullName>
    </submittedName>
</protein>
<dbReference type="SUPFAM" id="SSF47336">
    <property type="entry name" value="ACP-like"/>
    <property type="match status" value="2"/>
</dbReference>
<dbReference type="Pfam" id="PF16073">
    <property type="entry name" value="SAT"/>
    <property type="match status" value="1"/>
</dbReference>
<evidence type="ECO:0000256" key="4">
    <source>
        <dbReference type="PROSITE-ProRule" id="PRU01363"/>
    </source>
</evidence>
<dbReference type="InterPro" id="IPR016039">
    <property type="entry name" value="Thiolase-like"/>
</dbReference>
<dbReference type="NCBIfam" id="TIGR04532">
    <property type="entry name" value="PT_fungal_PKS"/>
    <property type="match status" value="1"/>
</dbReference>
<dbReference type="InterPro" id="IPR016036">
    <property type="entry name" value="Malonyl_transacylase_ACP-bd"/>
</dbReference>
<evidence type="ECO:0000256" key="1">
    <source>
        <dbReference type="ARBA" id="ARBA00022450"/>
    </source>
</evidence>
<dbReference type="Proteomes" id="UP001610563">
    <property type="component" value="Unassembled WGS sequence"/>
</dbReference>
<dbReference type="InterPro" id="IPR016035">
    <property type="entry name" value="Acyl_Trfase/lysoPLipase"/>
</dbReference>
<dbReference type="InterPro" id="IPR014030">
    <property type="entry name" value="Ketoacyl_synth_N"/>
</dbReference>
<comment type="caution">
    <text evidence="9">The sequence shown here is derived from an EMBL/GenBank/DDBJ whole genome shotgun (WGS) entry which is preliminary data.</text>
</comment>
<dbReference type="InterPro" id="IPR001227">
    <property type="entry name" value="Ac_transferase_dom_sf"/>
</dbReference>
<dbReference type="InterPro" id="IPR049900">
    <property type="entry name" value="PKS_mFAS_DH"/>
</dbReference>
<evidence type="ECO:0000313" key="9">
    <source>
        <dbReference type="EMBL" id="KAL2796209.1"/>
    </source>
</evidence>
<dbReference type="CDD" id="cd00833">
    <property type="entry name" value="PKS"/>
    <property type="match status" value="1"/>
</dbReference>
<dbReference type="SMART" id="SM00827">
    <property type="entry name" value="PKS_AT"/>
    <property type="match status" value="1"/>
</dbReference>
<feature type="domain" description="PKS/mFAS DH" evidence="8">
    <location>
        <begin position="1289"/>
        <end position="1627"/>
    </location>
</feature>
<dbReference type="Gene3D" id="3.40.47.10">
    <property type="match status" value="1"/>
</dbReference>
<dbReference type="Pfam" id="PF00698">
    <property type="entry name" value="Acyl_transf_1"/>
    <property type="match status" value="1"/>
</dbReference>
<keyword evidence="2" id="KW-0597">Phosphoprotein</keyword>
<dbReference type="InterPro" id="IPR032088">
    <property type="entry name" value="SAT"/>
</dbReference>
<dbReference type="Pfam" id="PF00975">
    <property type="entry name" value="Thioesterase"/>
    <property type="match status" value="1"/>
</dbReference>
<dbReference type="InterPro" id="IPR001031">
    <property type="entry name" value="Thioesterase"/>
</dbReference>
<dbReference type="SMART" id="SM00825">
    <property type="entry name" value="PKS_KS"/>
    <property type="match status" value="1"/>
</dbReference>
<feature type="domain" description="Ketosynthase family 3 (KS3)" evidence="7">
    <location>
        <begin position="387"/>
        <end position="794"/>
    </location>
</feature>
<feature type="active site" description="Proton donor; for dehydratase activity" evidence="4">
    <location>
        <position position="1516"/>
    </location>
</feature>
<keyword evidence="3" id="KW-0808">Transferase</keyword>
<evidence type="ECO:0000256" key="2">
    <source>
        <dbReference type="ARBA" id="ARBA00022553"/>
    </source>
</evidence>
<dbReference type="Pfam" id="PF00550">
    <property type="entry name" value="PP-binding"/>
    <property type="match status" value="2"/>
</dbReference>
<dbReference type="PROSITE" id="PS52019">
    <property type="entry name" value="PKS_MFAS_DH"/>
    <property type="match status" value="1"/>
</dbReference>
<dbReference type="InterPro" id="IPR014043">
    <property type="entry name" value="Acyl_transferase_dom"/>
</dbReference>
<dbReference type="Pfam" id="PF22621">
    <property type="entry name" value="CurL-like_PKS_C"/>
    <property type="match status" value="1"/>
</dbReference>
<dbReference type="SUPFAM" id="SSF53474">
    <property type="entry name" value="alpha/beta-Hydrolases"/>
    <property type="match status" value="1"/>
</dbReference>
<dbReference type="Pfam" id="PF00109">
    <property type="entry name" value="ketoacyl-synt"/>
    <property type="match status" value="1"/>
</dbReference>
<dbReference type="Pfam" id="PF02801">
    <property type="entry name" value="Ketoacyl-synt_C"/>
    <property type="match status" value="1"/>
</dbReference>
<feature type="region of interest" description="Disordered" evidence="5">
    <location>
        <begin position="1571"/>
        <end position="1602"/>
    </location>
</feature>
<dbReference type="PROSITE" id="PS00606">
    <property type="entry name" value="KS3_1"/>
    <property type="match status" value="1"/>
</dbReference>
<dbReference type="PROSITE" id="PS00012">
    <property type="entry name" value="PHOSPHOPANTETHEINE"/>
    <property type="match status" value="1"/>
</dbReference>
<dbReference type="InterPro" id="IPR020841">
    <property type="entry name" value="PKS_Beta-ketoAc_synthase_dom"/>
</dbReference>
<feature type="region of interest" description="Disordered" evidence="5">
    <location>
        <begin position="1681"/>
        <end position="1703"/>
    </location>
</feature>
<dbReference type="Gene3D" id="3.30.70.3290">
    <property type="match status" value="1"/>
</dbReference>
<evidence type="ECO:0000259" key="7">
    <source>
        <dbReference type="PROSITE" id="PS52004"/>
    </source>
</evidence>
<dbReference type="PANTHER" id="PTHR43775:SF37">
    <property type="entry name" value="SI:DKEY-61P9.11"/>
    <property type="match status" value="1"/>
</dbReference>
<dbReference type="PROSITE" id="PS52004">
    <property type="entry name" value="KS3_2"/>
    <property type="match status" value="1"/>
</dbReference>
<proteinExistence type="predicted"/>
<dbReference type="SUPFAM" id="SSF52151">
    <property type="entry name" value="FabD/lysophospholipase-like"/>
    <property type="match status" value="1"/>
</dbReference>
<dbReference type="InterPro" id="IPR050091">
    <property type="entry name" value="PKS_NRPS_Biosynth_Enz"/>
</dbReference>
<dbReference type="SUPFAM" id="SSF55048">
    <property type="entry name" value="Probable ACP-binding domain of malonyl-CoA ACP transacylase"/>
    <property type="match status" value="1"/>
</dbReference>
<dbReference type="PANTHER" id="PTHR43775">
    <property type="entry name" value="FATTY ACID SYNTHASE"/>
    <property type="match status" value="1"/>
</dbReference>
<dbReference type="InterPro" id="IPR029058">
    <property type="entry name" value="AB_hydrolase_fold"/>
</dbReference>
<dbReference type="InterPro" id="IPR014031">
    <property type="entry name" value="Ketoacyl_synth_C"/>
</dbReference>
<keyword evidence="10" id="KW-1185">Reference proteome</keyword>
<dbReference type="PROSITE" id="PS50075">
    <property type="entry name" value="CARRIER"/>
    <property type="match status" value="1"/>
</dbReference>
<dbReference type="Gene3D" id="1.10.1200.10">
    <property type="entry name" value="ACP-like"/>
    <property type="match status" value="2"/>
</dbReference>
<dbReference type="InterPro" id="IPR030918">
    <property type="entry name" value="PT_fungal_PKS"/>
</dbReference>
<dbReference type="InterPro" id="IPR036736">
    <property type="entry name" value="ACP-like_sf"/>
</dbReference>
<dbReference type="EMBL" id="JBFTWV010000028">
    <property type="protein sequence ID" value="KAL2796209.1"/>
    <property type="molecule type" value="Genomic_DNA"/>
</dbReference>
<dbReference type="InterPro" id="IPR006162">
    <property type="entry name" value="Ppantetheine_attach_site"/>
</dbReference>
<gene>
    <name evidence="9" type="ORF">BJX66DRAFT_324156</name>
</gene>
<dbReference type="SUPFAM" id="SSF53901">
    <property type="entry name" value="Thiolase-like"/>
    <property type="match status" value="1"/>
</dbReference>
<reference evidence="9 10" key="1">
    <citation type="submission" date="2024-07" db="EMBL/GenBank/DDBJ databases">
        <title>Section-level genome sequencing and comparative genomics of Aspergillus sections Usti and Cavernicolus.</title>
        <authorList>
            <consortium name="Lawrence Berkeley National Laboratory"/>
            <person name="Nybo J.L."/>
            <person name="Vesth T.C."/>
            <person name="Theobald S."/>
            <person name="Frisvad J.C."/>
            <person name="Larsen T.O."/>
            <person name="Kjaerboelling I."/>
            <person name="Rothschild-Mancinelli K."/>
            <person name="Lyhne E.K."/>
            <person name="Kogle M.E."/>
            <person name="Barry K."/>
            <person name="Clum A."/>
            <person name="Na H."/>
            <person name="Ledsgaard L."/>
            <person name="Lin J."/>
            <person name="Lipzen A."/>
            <person name="Kuo A."/>
            <person name="Riley R."/>
            <person name="Mondo S."/>
            <person name="Labutti K."/>
            <person name="Haridas S."/>
            <person name="Pangalinan J."/>
            <person name="Salamov A.A."/>
            <person name="Simmons B.A."/>
            <person name="Magnuson J.K."/>
            <person name="Chen J."/>
            <person name="Drula E."/>
            <person name="Henrissat B."/>
            <person name="Wiebenga A."/>
            <person name="Lubbers R.J."/>
            <person name="Gomes A.C."/>
            <person name="Makela M.R."/>
            <person name="Stajich J."/>
            <person name="Grigoriev I.V."/>
            <person name="Mortensen U.H."/>
            <person name="De Vries R.P."/>
            <person name="Baker S.E."/>
            <person name="Andersen M.R."/>
        </authorList>
    </citation>
    <scope>NUCLEOTIDE SEQUENCE [LARGE SCALE GENOMIC DNA]</scope>
    <source>
        <strain evidence="9 10">CBS 209.92</strain>
    </source>
</reference>
<dbReference type="Gene3D" id="3.40.366.10">
    <property type="entry name" value="Malonyl-Coenzyme A Acyl Carrier Protein, domain 2"/>
    <property type="match status" value="2"/>
</dbReference>
<feature type="compositionally biased region" description="Polar residues" evidence="5">
    <location>
        <begin position="1683"/>
        <end position="1703"/>
    </location>
</feature>
<feature type="active site" description="Proton acceptor; for dehydratase activity" evidence="4">
    <location>
        <position position="1321"/>
    </location>
</feature>
<name>A0ABR4GAY5_9EURO</name>
<dbReference type="InterPro" id="IPR009081">
    <property type="entry name" value="PP-bd_ACP"/>
</dbReference>
<organism evidence="9 10">
    <name type="scientific">Aspergillus keveii</name>
    <dbReference type="NCBI Taxonomy" id="714993"/>
    <lineage>
        <taxon>Eukaryota</taxon>
        <taxon>Fungi</taxon>
        <taxon>Dikarya</taxon>
        <taxon>Ascomycota</taxon>
        <taxon>Pezizomycotina</taxon>
        <taxon>Eurotiomycetes</taxon>
        <taxon>Eurotiomycetidae</taxon>
        <taxon>Eurotiales</taxon>
        <taxon>Aspergillaceae</taxon>
        <taxon>Aspergillus</taxon>
        <taxon>Aspergillus subgen. Nidulantes</taxon>
    </lineage>
</organism>
<sequence length="2045" mass="221038">MHQRLPVDRLNLVVLGDQTSNVSALLKRLLLAAPHSVAQTEFIRDASAALRAQSDRLRPFQRAHLPSFKNIHDFAQIYHESHGACHPSISCVLLCVTQLLQIFRYFEGRGRRPENNDLITVVGLCTGSLVAAAYAASASLDDLKHLAVPTVSIAFQMGLQAATASSMLHEQGNPLGSWSIAIPKMTEDEALSALNIYDAGGHLSLRHRCFVSAVGLKSVTISGSPPALNRFAESLTASQPSRKIIWLPIYAGYHASHIHTVLDFSSFLSRCGVDAELLSSFKTLKTLLSPLTGQPVDSPNALGLFKIVVHHTLQAPLRLDLILDRCERLIQDNAISTVRIDTVGPNPVGESLAATLRGFTDATISVHDLVVLDPGADEYRPSASFSHAPLAIVGMSGRLPGADSAEGLWKVLVQGLDLHRVIPKDRFDVESHVDPSGKAKNTSWTPYGCFIDRPGEFDPRFFNMSPREALQTDPMQRLALVTAYEALEMSGFVPNRTRSTALNRVGTFYGQTSDDYRDVNAAQDIGTYFITGGIRAFGPGRINYFFKFTGPSYSVDTACSSSLAAIQLACTSLWSGDCDTAIAGGLSVLTSPDLYSGLSRGQFLSQSGSCKTFDNGADGYCRADGVGSVVVKRLSDAERDRDNILAVILGAGTNHSANAISITHPHAETQSNLYREVLEQAGVDPADVGYVEMHGTGTQAGDGTEMRSVVDVFAPAKRVRVEDNPLYVGAVKANIGHGEASSGVASLVKAIVTFKHSALPPNVGIKDEINHGFPDLDARNQSQGGNTALLIQEPPTPAVRHDIEIRPSHPVTVSGHTKSALLNNLNRLIDYLSANPETSPVDLSYTTTARRRHHTFRTTVTGSSLDSIKRALIGKQVSLVTPPSASQKTSQPVFFVFTGQGATYPALARELYITSTQFRADIDHFDGIARQQGFPSFLPVIDGSAADLDALSPIQTQLALLCVQVALARLWSSLGIKPTAVVGHSLGEYAALQVSGVLSISDAIYLVGYRARLLESRCEMHSHAMLAVAADESRTLSVLSGSEASCGVEIACANSPRETVLAAPREAIDEAAESLSARGIRSTKLRVPYAFHSAQVDPILHGLEEVAKVVNMGTPQIPIISPLAGRVLHEGEQINARYLRDHCRKPVRFAAALQNAKESGLILDSTVFIEIGPHPICSGMVRSILGESTSQTLLATLKRKENPWETLVGTLAALHDLGFNVKWSEYHRDFEAGCRLLTLPAYAFDNKNYWIEYRNDWTLRKGEPAAVELSRTKEIEATPIAKHLSHSVHRVVSENYHGDSPVVVFETDLLAPQIHAAISGHRVNGSALCPSSVYADVALTVADHIHKQPRSGISLSGYNVTAMEVQHPLIIKEPRETETRVLRIHARPNRQNQSIRMDFTSADINNKAAEITHATCLVEFGTPDSWLRRWSHDLYLIQDRISSLQNRADSGSGDVSRLTGRLTYRLFSALVDYAPGYQRMDRVVLDSGLLEATATIRLESRGADDGGFVYSPYWIDALLHLAGEAVYISHGWQGLRFAKPLVAGAEYQAYVRMLPRDKTVRVPRTSAVVKKTAPKPSAILPDRSPEKTPLTRESQALSRPAKGDDFLDTIAAELGLEPSEVSPDDTLSDLGVDSLMSLTLASNLVEQFGFSISHADLMSAATGTVPTPAAPDAKRHARILEQAQPSSPSSTAGETSTSVSTTGDTAEFVRTLILEETGIAAEDLEPTADLSTLGVDSLMRIDLPTSFFLENRTMSDTPQTQASSASSNAESFAQSTFSSRPILLQRRSTLTSTANLFLFPDGSGTPFAYAALDTIGPDLDVYGLVCPFIDAPDQYSIGIEATVKIYLKAIKQKQGHGPYHLGGWSVGGVLAYEASKQLLEAGQRVDSLILIDAPCPLTLPPMPASLIDHLAAKGVFGQFEDITVEPGQEERIGKRQSLLAHFDATVKNLALYRPSAITAASSSLPSTLILWAQEGVDPSADSSVPSLNPTESWILEDRASNIGSHGWDLLLPAPMISTRSVPGNHFTMMVGQNVSALPSRVYRKL</sequence>
<dbReference type="Gene3D" id="3.10.129.110">
    <property type="entry name" value="Polyketide synthase dehydratase"/>
    <property type="match status" value="1"/>
</dbReference>
<accession>A0ABR4GAY5</accession>
<evidence type="ECO:0000256" key="3">
    <source>
        <dbReference type="ARBA" id="ARBA00022679"/>
    </source>
</evidence>
<feature type="region of interest" description="N-terminal hotdog fold" evidence="4">
    <location>
        <begin position="1289"/>
        <end position="1425"/>
    </location>
</feature>
<evidence type="ECO:0000259" key="8">
    <source>
        <dbReference type="PROSITE" id="PS52019"/>
    </source>
</evidence>
<evidence type="ECO:0000259" key="6">
    <source>
        <dbReference type="PROSITE" id="PS50075"/>
    </source>
</evidence>
<evidence type="ECO:0000313" key="10">
    <source>
        <dbReference type="Proteomes" id="UP001610563"/>
    </source>
</evidence>
<dbReference type="InterPro" id="IPR020806">
    <property type="entry name" value="PKS_PP-bd"/>
</dbReference>